<comment type="similarity">
    <text evidence="2">Belongs to the BCCT transporter (TC 2.A.15) family.</text>
</comment>
<keyword evidence="11" id="KW-1185">Reference proteome</keyword>
<feature type="transmembrane region" description="Helical" evidence="9">
    <location>
        <begin position="110"/>
        <end position="133"/>
    </location>
</feature>
<feature type="transmembrane region" description="Helical" evidence="9">
    <location>
        <begin position="507"/>
        <end position="528"/>
    </location>
</feature>
<keyword evidence="7 9" id="KW-0472">Membrane</keyword>
<feature type="transmembrane region" description="Helical" evidence="9">
    <location>
        <begin position="575"/>
        <end position="598"/>
    </location>
</feature>
<feature type="transmembrane region" description="Helical" evidence="9">
    <location>
        <begin position="549"/>
        <end position="569"/>
    </location>
</feature>
<dbReference type="InterPro" id="IPR018093">
    <property type="entry name" value="BCCT_CS"/>
</dbReference>
<evidence type="ECO:0000256" key="5">
    <source>
        <dbReference type="ARBA" id="ARBA00022692"/>
    </source>
</evidence>
<evidence type="ECO:0000256" key="7">
    <source>
        <dbReference type="ARBA" id="ARBA00023136"/>
    </source>
</evidence>
<feature type="region of interest" description="Disordered" evidence="8">
    <location>
        <begin position="1"/>
        <end position="59"/>
    </location>
</feature>
<comment type="subcellular location">
    <subcellularLocation>
        <location evidence="1">Cell membrane</location>
        <topology evidence="1">Multi-pass membrane protein</topology>
    </subcellularLocation>
</comment>
<dbReference type="NCBIfam" id="TIGR00842">
    <property type="entry name" value="bcct"/>
    <property type="match status" value="1"/>
</dbReference>
<gene>
    <name evidence="10" type="ORF">CJ198_04370</name>
</gene>
<keyword evidence="5 9" id="KW-0812">Transmembrane</keyword>
<accession>A0A2N6PIR7</accession>
<evidence type="ECO:0000256" key="4">
    <source>
        <dbReference type="ARBA" id="ARBA00022475"/>
    </source>
</evidence>
<feature type="transmembrane region" description="Helical" evidence="9">
    <location>
        <begin position="454"/>
        <end position="477"/>
    </location>
</feature>
<name>A0A2N6PIR7_9MICO</name>
<feature type="transmembrane region" description="Helical" evidence="9">
    <location>
        <begin position="192"/>
        <end position="212"/>
    </location>
</feature>
<protein>
    <submittedName>
        <fullName evidence="10">Choline transporter</fullName>
    </submittedName>
</protein>
<organism evidence="10 11">
    <name type="scientific">Brevibacterium luteolum</name>
    <dbReference type="NCBI Taxonomy" id="199591"/>
    <lineage>
        <taxon>Bacteria</taxon>
        <taxon>Bacillati</taxon>
        <taxon>Actinomycetota</taxon>
        <taxon>Actinomycetes</taxon>
        <taxon>Micrococcales</taxon>
        <taxon>Brevibacteriaceae</taxon>
        <taxon>Brevibacterium</taxon>
    </lineage>
</organism>
<keyword evidence="3" id="KW-0813">Transport</keyword>
<evidence type="ECO:0000256" key="3">
    <source>
        <dbReference type="ARBA" id="ARBA00022448"/>
    </source>
</evidence>
<dbReference type="Proteomes" id="UP000235703">
    <property type="component" value="Unassembled WGS sequence"/>
</dbReference>
<keyword evidence="6 9" id="KW-1133">Transmembrane helix</keyword>
<feature type="transmembrane region" description="Helical" evidence="9">
    <location>
        <begin position="243"/>
        <end position="265"/>
    </location>
</feature>
<feature type="compositionally biased region" description="Basic and acidic residues" evidence="8">
    <location>
        <begin position="658"/>
        <end position="672"/>
    </location>
</feature>
<dbReference type="PANTHER" id="PTHR30047:SF7">
    <property type="entry name" value="HIGH-AFFINITY CHOLINE TRANSPORT PROTEIN"/>
    <property type="match status" value="1"/>
</dbReference>
<dbReference type="PROSITE" id="PS01303">
    <property type="entry name" value="BCCT"/>
    <property type="match status" value="1"/>
</dbReference>
<feature type="region of interest" description="Disordered" evidence="8">
    <location>
        <begin position="657"/>
        <end position="682"/>
    </location>
</feature>
<evidence type="ECO:0000256" key="9">
    <source>
        <dbReference type="SAM" id="Phobius"/>
    </source>
</evidence>
<evidence type="ECO:0000256" key="6">
    <source>
        <dbReference type="ARBA" id="ARBA00022989"/>
    </source>
</evidence>
<keyword evidence="4" id="KW-1003">Cell membrane</keyword>
<feature type="compositionally biased region" description="Low complexity" evidence="8">
    <location>
        <begin position="24"/>
        <end position="59"/>
    </location>
</feature>
<evidence type="ECO:0000256" key="2">
    <source>
        <dbReference type="ARBA" id="ARBA00005658"/>
    </source>
</evidence>
<feature type="compositionally biased region" description="Basic and acidic residues" evidence="8">
    <location>
        <begin position="1"/>
        <end position="23"/>
    </location>
</feature>
<feature type="transmembrane region" description="Helical" evidence="9">
    <location>
        <begin position="293"/>
        <end position="314"/>
    </location>
</feature>
<dbReference type="RefSeq" id="WP_102161167.1">
    <property type="nucleotide sequence ID" value="NZ_PNFZ01000002.1"/>
</dbReference>
<dbReference type="InterPro" id="IPR000060">
    <property type="entry name" value="BCCT_transptr"/>
</dbReference>
<sequence>MTVNTDHTRRDNEPDHSDRRPDSTDSTGTSGNETSGNGTSGSTGAAASGTVSGGKTTAAVEAAPAHLREDVRDAEELRLPDYLQIEEDDADSRIAAKLMAQGARLNKSGLIAPAVFWPSILLIGLIAVLAILFQDTTGKVLTSMNSWIVHNLGWYYMLVIGGFVFFSIGIGVSKFGKIRLGDDGEEPEFGLLSWFAMLFAAGMGIGLVFYGVGEPLTYATTTPKPGWPTDGVEQQHLAMAQTFIHWGLHPWSIYAVIGLALAYAIHRRGRPVSIRWALEPLLGDRVRGWAGDLIDILAVFGTVFGIATSLGLGVQQISSGLQEIGVVDTVDNTFLIILITGITFLATLSVVSGVGAGIKWLSNINLSVAGLLLIAVLMLGPTLFLFEIFIESLGVYLANFFNLTFDAGAFTGAEGAEWNSAWTIFYWGWWISWAPFVGVFIARISRGRTVREFIAGVLVVPSLVGFFWFSVLGGAGIHQELFGSGGLVDPEEGVVAEKALFDVLSGLPMGAIMSVLAIILVTVFFITSSDSGSLVVDMLASGGHPNPPMWSRILFCVLEGAIAIGLLLAGGLEALQAASLATALPFSVVLILIALATVQAFRKEDARQVAIKRIIESKQMSEYLTDEFDDVLGDKVDHRVDNRIDYRLSATKNLFTRSRSDREQSDVARRAGEASSRQPGER</sequence>
<dbReference type="Pfam" id="PF02028">
    <property type="entry name" value="BCCT"/>
    <property type="match status" value="1"/>
</dbReference>
<reference evidence="10 11" key="1">
    <citation type="submission" date="2017-09" db="EMBL/GenBank/DDBJ databases">
        <title>Bacterial strain isolated from the female urinary microbiota.</title>
        <authorList>
            <person name="Thomas-White K."/>
            <person name="Kumar N."/>
            <person name="Forster S."/>
            <person name="Putonti C."/>
            <person name="Lawley T."/>
            <person name="Wolfe A.J."/>
        </authorList>
    </citation>
    <scope>NUCLEOTIDE SEQUENCE [LARGE SCALE GENOMIC DNA]</scope>
    <source>
        <strain evidence="10 11">UMB0680</strain>
    </source>
</reference>
<dbReference type="GO" id="GO:0022857">
    <property type="term" value="F:transmembrane transporter activity"/>
    <property type="evidence" value="ECO:0007669"/>
    <property type="project" value="InterPro"/>
</dbReference>
<evidence type="ECO:0000313" key="10">
    <source>
        <dbReference type="EMBL" id="PMB98573.1"/>
    </source>
</evidence>
<proteinExistence type="inferred from homology"/>
<feature type="transmembrane region" description="Helical" evidence="9">
    <location>
        <begin position="153"/>
        <end position="172"/>
    </location>
</feature>
<dbReference type="AlphaFoldDB" id="A0A2N6PIR7"/>
<dbReference type="PANTHER" id="PTHR30047">
    <property type="entry name" value="HIGH-AFFINITY CHOLINE TRANSPORT PROTEIN-RELATED"/>
    <property type="match status" value="1"/>
</dbReference>
<dbReference type="OrthoDB" id="9775735at2"/>
<dbReference type="GO" id="GO:0005886">
    <property type="term" value="C:plasma membrane"/>
    <property type="evidence" value="ECO:0007669"/>
    <property type="project" value="UniProtKB-SubCell"/>
</dbReference>
<feature type="transmembrane region" description="Helical" evidence="9">
    <location>
        <begin position="334"/>
        <end position="356"/>
    </location>
</feature>
<evidence type="ECO:0000256" key="8">
    <source>
        <dbReference type="SAM" id="MobiDB-lite"/>
    </source>
</evidence>
<dbReference type="EMBL" id="PNFZ01000002">
    <property type="protein sequence ID" value="PMB98573.1"/>
    <property type="molecule type" value="Genomic_DNA"/>
</dbReference>
<evidence type="ECO:0000313" key="11">
    <source>
        <dbReference type="Proteomes" id="UP000235703"/>
    </source>
</evidence>
<comment type="caution">
    <text evidence="10">The sequence shown here is derived from an EMBL/GenBank/DDBJ whole genome shotgun (WGS) entry which is preliminary data.</text>
</comment>
<feature type="transmembrane region" description="Helical" evidence="9">
    <location>
        <begin position="368"/>
        <end position="390"/>
    </location>
</feature>
<evidence type="ECO:0000256" key="1">
    <source>
        <dbReference type="ARBA" id="ARBA00004651"/>
    </source>
</evidence>
<feature type="transmembrane region" description="Helical" evidence="9">
    <location>
        <begin position="424"/>
        <end position="442"/>
    </location>
</feature>